<accession>A0A1E3VFS2</accession>
<organism evidence="7 8">
    <name type="scientific">Sinorhizobium alkalisoli</name>
    <dbReference type="NCBI Taxonomy" id="1752398"/>
    <lineage>
        <taxon>Bacteria</taxon>
        <taxon>Pseudomonadati</taxon>
        <taxon>Pseudomonadota</taxon>
        <taxon>Alphaproteobacteria</taxon>
        <taxon>Hyphomicrobiales</taxon>
        <taxon>Rhizobiaceae</taxon>
        <taxon>Sinorhizobium/Ensifer group</taxon>
        <taxon>Sinorhizobium</taxon>
    </lineage>
</organism>
<reference evidence="8" key="1">
    <citation type="submission" date="2016-05" db="EMBL/GenBank/DDBJ databases">
        <authorList>
            <person name="Li Y."/>
        </authorList>
    </citation>
    <scope>NUCLEOTIDE SEQUENCE [LARGE SCALE GENOMIC DNA]</scope>
    <source>
        <strain evidence="8">YIC4027</strain>
    </source>
</reference>
<keyword evidence="2" id="KW-0285">Flavoprotein</keyword>
<dbReference type="Proteomes" id="UP000094342">
    <property type="component" value="Unassembled WGS sequence"/>
</dbReference>
<dbReference type="PRINTS" id="PR00411">
    <property type="entry name" value="PNDRDTASEI"/>
</dbReference>
<evidence type="ECO:0000256" key="4">
    <source>
        <dbReference type="ARBA" id="ARBA00023002"/>
    </source>
</evidence>
<comment type="cofactor">
    <cofactor evidence="1">
        <name>FAD</name>
        <dbReference type="ChEBI" id="CHEBI:57692"/>
    </cofactor>
</comment>
<protein>
    <recommendedName>
        <fullName evidence="9">Ferredoxin reductase</fullName>
    </recommendedName>
</protein>
<dbReference type="Pfam" id="PF07992">
    <property type="entry name" value="Pyr_redox_2"/>
    <property type="match status" value="1"/>
</dbReference>
<evidence type="ECO:0000256" key="1">
    <source>
        <dbReference type="ARBA" id="ARBA00001974"/>
    </source>
</evidence>
<dbReference type="PRINTS" id="PR00368">
    <property type="entry name" value="FADPNR"/>
</dbReference>
<dbReference type="GO" id="GO:0016651">
    <property type="term" value="F:oxidoreductase activity, acting on NAD(P)H"/>
    <property type="evidence" value="ECO:0007669"/>
    <property type="project" value="TreeGrafter"/>
</dbReference>
<dbReference type="GO" id="GO:0005737">
    <property type="term" value="C:cytoplasm"/>
    <property type="evidence" value="ECO:0007669"/>
    <property type="project" value="TreeGrafter"/>
</dbReference>
<dbReference type="InterPro" id="IPR016156">
    <property type="entry name" value="FAD/NAD-linked_Rdtase_dimer_sf"/>
</dbReference>
<evidence type="ECO:0000256" key="3">
    <source>
        <dbReference type="ARBA" id="ARBA00022827"/>
    </source>
</evidence>
<dbReference type="AlphaFoldDB" id="A0A1E3VFS2"/>
<evidence type="ECO:0000313" key="7">
    <source>
        <dbReference type="EMBL" id="ODR92384.1"/>
    </source>
</evidence>
<dbReference type="InterPro" id="IPR050446">
    <property type="entry name" value="FAD-oxidoreductase/Apoptosis"/>
</dbReference>
<dbReference type="SUPFAM" id="SSF55424">
    <property type="entry name" value="FAD/NAD-linked reductases, dimerisation (C-terminal) domain"/>
    <property type="match status" value="1"/>
</dbReference>
<name>A0A1E3VFS2_9HYPH</name>
<dbReference type="PANTHER" id="PTHR43557">
    <property type="entry name" value="APOPTOSIS-INDUCING FACTOR 1"/>
    <property type="match status" value="1"/>
</dbReference>
<feature type="domain" description="Reductase C-terminal" evidence="6">
    <location>
        <begin position="320"/>
        <end position="408"/>
    </location>
</feature>
<proteinExistence type="predicted"/>
<dbReference type="SUPFAM" id="SSF51905">
    <property type="entry name" value="FAD/NAD(P)-binding domain"/>
    <property type="match status" value="1"/>
</dbReference>
<feature type="domain" description="FAD/NAD(P)-binding" evidence="5">
    <location>
        <begin position="7"/>
        <end position="301"/>
    </location>
</feature>
<dbReference type="STRING" id="1752398.A8M32_04910"/>
<keyword evidence="8" id="KW-1185">Reference proteome</keyword>
<evidence type="ECO:0000256" key="2">
    <source>
        <dbReference type="ARBA" id="ARBA00022630"/>
    </source>
</evidence>
<dbReference type="EMBL" id="LYBW01000044">
    <property type="protein sequence ID" value="ODR92384.1"/>
    <property type="molecule type" value="Genomic_DNA"/>
</dbReference>
<dbReference type="RefSeq" id="WP_069457301.1">
    <property type="nucleotide sequence ID" value="NZ_LYBW01000044.1"/>
</dbReference>
<comment type="caution">
    <text evidence="7">The sequence shown here is derived from an EMBL/GenBank/DDBJ whole genome shotgun (WGS) entry which is preliminary data.</text>
</comment>
<evidence type="ECO:0008006" key="9">
    <source>
        <dbReference type="Google" id="ProtNLM"/>
    </source>
</evidence>
<sequence length="418" mass="43943">MTARGMAIVGAGEAGCAAALGLRARGYEGTVTLVGDEVHEPYERPPLSKPGADGREIEAKPIITRALLDSAGISFVSGRQAVSIDRAARSVAFRDGSTLDYDVLLLATGASPRRPNAWPRSERIMTLRTLDDARRFHRTVRSGLRLVMIGAGFIGLELAAVARQSGALVVVVEAQDRILKRAVPTAIADIIAGRHAEAGVRIVTGARIDAVEAEPSMVTIRLASGETVQADLVIIGVGASPDDALARACGLACDDGIVVDAHLATSDPHIFAAGDCCRFPLQLLGGRHTRLESWRNARQQGEHAASSMLGDNAPFNAAPWFWTDQYELGLQVTGLADPAAESIERRLGESGIALFQLAVDGRLIAASAVGPGTSVAKEIKIAEQMILGGCRPDPVLLADSSVSLRSLMRSAQPAEGKS</sequence>
<dbReference type="OrthoDB" id="7809559at2"/>
<dbReference type="InterPro" id="IPR028202">
    <property type="entry name" value="Reductase_C"/>
</dbReference>
<evidence type="ECO:0000259" key="5">
    <source>
        <dbReference type="Pfam" id="PF07992"/>
    </source>
</evidence>
<keyword evidence="3" id="KW-0274">FAD</keyword>
<evidence type="ECO:0000259" key="6">
    <source>
        <dbReference type="Pfam" id="PF14759"/>
    </source>
</evidence>
<dbReference type="InterPro" id="IPR036188">
    <property type="entry name" value="FAD/NAD-bd_sf"/>
</dbReference>
<gene>
    <name evidence="7" type="ORF">A8M32_04910</name>
</gene>
<dbReference type="Gene3D" id="3.50.50.60">
    <property type="entry name" value="FAD/NAD(P)-binding domain"/>
    <property type="match status" value="2"/>
</dbReference>
<dbReference type="InterPro" id="IPR023753">
    <property type="entry name" value="FAD/NAD-binding_dom"/>
</dbReference>
<dbReference type="Gene3D" id="3.30.390.30">
    <property type="match status" value="1"/>
</dbReference>
<keyword evidence="4" id="KW-0560">Oxidoreductase</keyword>
<dbReference type="Pfam" id="PF14759">
    <property type="entry name" value="Reductase_C"/>
    <property type="match status" value="1"/>
</dbReference>
<evidence type="ECO:0000313" key="8">
    <source>
        <dbReference type="Proteomes" id="UP000094342"/>
    </source>
</evidence>
<dbReference type="PANTHER" id="PTHR43557:SF2">
    <property type="entry name" value="RIESKE DOMAIN-CONTAINING PROTEIN-RELATED"/>
    <property type="match status" value="1"/>
</dbReference>